<dbReference type="AlphaFoldDB" id="A0A316EAH7"/>
<feature type="transmembrane region" description="Helical" evidence="1">
    <location>
        <begin position="366"/>
        <end position="384"/>
    </location>
</feature>
<feature type="transmembrane region" description="Helical" evidence="1">
    <location>
        <begin position="35"/>
        <end position="54"/>
    </location>
</feature>
<feature type="transmembrane region" description="Helical" evidence="1">
    <location>
        <begin position="328"/>
        <end position="346"/>
    </location>
</feature>
<accession>A0A316EAH7</accession>
<gene>
    <name evidence="2" type="ORF">LV89_02420</name>
</gene>
<feature type="transmembrane region" description="Helical" evidence="1">
    <location>
        <begin position="116"/>
        <end position="136"/>
    </location>
</feature>
<dbReference type="RefSeq" id="WP_109743148.1">
    <property type="nucleotide sequence ID" value="NZ_QGGO01000011.1"/>
</dbReference>
<evidence type="ECO:0000313" key="3">
    <source>
        <dbReference type="Proteomes" id="UP000245489"/>
    </source>
</evidence>
<name>A0A316EAH7_9BACT</name>
<proteinExistence type="predicted"/>
<reference evidence="2 3" key="1">
    <citation type="submission" date="2018-05" db="EMBL/GenBank/DDBJ databases">
        <title>Genomic Encyclopedia of Archaeal and Bacterial Type Strains, Phase II (KMG-II): from individual species to whole genera.</title>
        <authorList>
            <person name="Goeker M."/>
        </authorList>
    </citation>
    <scope>NUCLEOTIDE SEQUENCE [LARGE SCALE GENOMIC DNA]</scope>
    <source>
        <strain evidence="2 3">DSM 22214</strain>
    </source>
</reference>
<feature type="transmembrane region" description="Helical" evidence="1">
    <location>
        <begin position="264"/>
        <end position="282"/>
    </location>
</feature>
<sequence length="603" mass="69949">MKTHQPVIYAEIIILLSIILLILKNNKIIIGKQITSYLIIGLPIIFFFTVIHLHTDNIPFQDDWVLLDSLYQMKTATNILDFSKAFFQQVNQHRFGFERIVFVIIDEVFGSENIKAQIIIGDCFLLGIVYLFFHFFKKLNLSISYFTPIPLLLFNLTFFENANWGIAAIQNTPIIFFAFLTVYFLSKSSTISFYVALITATITMFTSGNGLSIWPIGFAILLLQNRKKELLVWSIFATLLLLFYFNFDYTFIQSDRSFLFQHPLLNIIFVLTFFGNVFFQNIPHPYVIPIYGDIVACIILGCFLFSIIIGVLWKVFQEKKGKISPQTLQLFGWLGFLAITGLMLILSRPVEIKTYHGGEFLSRRYMIFGATFACVGYLAYLFLIEQKKQKLNWGFYAFFLMGIFINLNSYYTSIPSIYRQQQELRLDGHFWKKDTMLLSFGEKYKEKLGYNHPTYQINLIKKVDSLGIYTLSDNEIKPIFEILKKATIQKSGLFEGKIDTVMSIGTTISLEKRPKVSFVGINSQNKGIVKYIGLKTENNAFIFPAIFIQNNIQDCFKNQTYYSSKFHYDIWQAKIPSGKYEIWLISEENNNYKAKFSNKIVQL</sequence>
<keyword evidence="1" id="KW-0472">Membrane</keyword>
<feature type="transmembrane region" description="Helical" evidence="1">
    <location>
        <begin position="6"/>
        <end position="23"/>
    </location>
</feature>
<dbReference type="Proteomes" id="UP000245489">
    <property type="component" value="Unassembled WGS sequence"/>
</dbReference>
<feature type="transmembrane region" description="Helical" evidence="1">
    <location>
        <begin position="230"/>
        <end position="252"/>
    </location>
</feature>
<organism evidence="2 3">
    <name type="scientific">Arcicella aurantiaca</name>
    <dbReference type="NCBI Taxonomy" id="591202"/>
    <lineage>
        <taxon>Bacteria</taxon>
        <taxon>Pseudomonadati</taxon>
        <taxon>Bacteroidota</taxon>
        <taxon>Cytophagia</taxon>
        <taxon>Cytophagales</taxon>
        <taxon>Flectobacillaceae</taxon>
        <taxon>Arcicella</taxon>
    </lineage>
</organism>
<keyword evidence="3" id="KW-1185">Reference proteome</keyword>
<feature type="transmembrane region" description="Helical" evidence="1">
    <location>
        <begin position="193"/>
        <end position="224"/>
    </location>
</feature>
<dbReference type="EMBL" id="QGGO01000011">
    <property type="protein sequence ID" value="PWK26572.1"/>
    <property type="molecule type" value="Genomic_DNA"/>
</dbReference>
<keyword evidence="1" id="KW-0812">Transmembrane</keyword>
<keyword evidence="1" id="KW-1133">Transmembrane helix</keyword>
<comment type="caution">
    <text evidence="2">The sequence shown here is derived from an EMBL/GenBank/DDBJ whole genome shotgun (WGS) entry which is preliminary data.</text>
</comment>
<feature type="transmembrane region" description="Helical" evidence="1">
    <location>
        <begin position="165"/>
        <end position="186"/>
    </location>
</feature>
<feature type="transmembrane region" description="Helical" evidence="1">
    <location>
        <begin position="288"/>
        <end position="316"/>
    </location>
</feature>
<evidence type="ECO:0000256" key="1">
    <source>
        <dbReference type="SAM" id="Phobius"/>
    </source>
</evidence>
<dbReference type="OrthoDB" id="936260at2"/>
<evidence type="ECO:0000313" key="2">
    <source>
        <dbReference type="EMBL" id="PWK26572.1"/>
    </source>
</evidence>
<protein>
    <recommendedName>
        <fullName evidence="4">Dolichyl-phosphate-mannose-protein mannosyltransferase</fullName>
    </recommendedName>
</protein>
<evidence type="ECO:0008006" key="4">
    <source>
        <dbReference type="Google" id="ProtNLM"/>
    </source>
</evidence>
<feature type="transmembrane region" description="Helical" evidence="1">
    <location>
        <begin position="391"/>
        <end position="411"/>
    </location>
</feature>
<feature type="transmembrane region" description="Helical" evidence="1">
    <location>
        <begin position="143"/>
        <end position="159"/>
    </location>
</feature>